<evidence type="ECO:0000256" key="10">
    <source>
        <dbReference type="ARBA" id="ARBA00023012"/>
    </source>
</evidence>
<keyword evidence="15" id="KW-1185">Reference proteome</keyword>
<dbReference type="AlphaFoldDB" id="A0A9X4QV34"/>
<keyword evidence="10" id="KW-0902">Two-component regulatory system</keyword>
<comment type="catalytic activity">
    <reaction evidence="1">
        <text>ATP + protein L-histidine = ADP + protein N-phospho-L-histidine.</text>
        <dbReference type="EC" id="2.7.13.3"/>
    </reaction>
</comment>
<protein>
    <recommendedName>
        <fullName evidence="3">histidine kinase</fullName>
        <ecNumber evidence="3">2.7.13.3</ecNumber>
    </recommendedName>
</protein>
<keyword evidence="4" id="KW-1003">Cell membrane</keyword>
<dbReference type="PANTHER" id="PTHR45528">
    <property type="entry name" value="SENSOR HISTIDINE KINASE CPXA"/>
    <property type="match status" value="1"/>
</dbReference>
<dbReference type="Proteomes" id="UP001153404">
    <property type="component" value="Unassembled WGS sequence"/>
</dbReference>
<feature type="domain" description="HAMP" evidence="13">
    <location>
        <begin position="314"/>
        <end position="367"/>
    </location>
</feature>
<feature type="transmembrane region" description="Helical" evidence="12">
    <location>
        <begin position="12"/>
        <end position="33"/>
    </location>
</feature>
<dbReference type="CDD" id="cd06225">
    <property type="entry name" value="HAMP"/>
    <property type="match status" value="1"/>
</dbReference>
<dbReference type="SUPFAM" id="SSF158472">
    <property type="entry name" value="HAMP domain-like"/>
    <property type="match status" value="1"/>
</dbReference>
<evidence type="ECO:0000256" key="5">
    <source>
        <dbReference type="ARBA" id="ARBA00022553"/>
    </source>
</evidence>
<dbReference type="InterPro" id="IPR050398">
    <property type="entry name" value="HssS/ArlS-like"/>
</dbReference>
<evidence type="ECO:0000256" key="11">
    <source>
        <dbReference type="ARBA" id="ARBA00023136"/>
    </source>
</evidence>
<keyword evidence="7" id="KW-0547">Nucleotide-binding</keyword>
<keyword evidence="9" id="KW-0067">ATP-binding</keyword>
<evidence type="ECO:0000313" key="15">
    <source>
        <dbReference type="Proteomes" id="UP001153404"/>
    </source>
</evidence>
<dbReference type="EMBL" id="JAPDIA010000007">
    <property type="protein sequence ID" value="MDG0811122.1"/>
    <property type="molecule type" value="Genomic_DNA"/>
</dbReference>
<evidence type="ECO:0000256" key="4">
    <source>
        <dbReference type="ARBA" id="ARBA00022475"/>
    </source>
</evidence>
<evidence type="ECO:0000256" key="8">
    <source>
        <dbReference type="ARBA" id="ARBA00022777"/>
    </source>
</evidence>
<dbReference type="Pfam" id="PF00672">
    <property type="entry name" value="HAMP"/>
    <property type="match status" value="1"/>
</dbReference>
<organism evidence="14 15">
    <name type="scientific">Cohnella rhizosphaerae</name>
    <dbReference type="NCBI Taxonomy" id="1457232"/>
    <lineage>
        <taxon>Bacteria</taxon>
        <taxon>Bacillati</taxon>
        <taxon>Bacillota</taxon>
        <taxon>Bacilli</taxon>
        <taxon>Bacillales</taxon>
        <taxon>Paenibacillaceae</taxon>
        <taxon>Cohnella</taxon>
    </lineage>
</organism>
<dbReference type="Pfam" id="PF06580">
    <property type="entry name" value="His_kinase"/>
    <property type="match status" value="1"/>
</dbReference>
<accession>A0A9X4QV34</accession>
<dbReference type="Gene3D" id="6.10.340.10">
    <property type="match status" value="1"/>
</dbReference>
<evidence type="ECO:0000256" key="1">
    <source>
        <dbReference type="ARBA" id="ARBA00000085"/>
    </source>
</evidence>
<evidence type="ECO:0000256" key="7">
    <source>
        <dbReference type="ARBA" id="ARBA00022741"/>
    </source>
</evidence>
<dbReference type="GO" id="GO:0000155">
    <property type="term" value="F:phosphorelay sensor kinase activity"/>
    <property type="evidence" value="ECO:0007669"/>
    <property type="project" value="InterPro"/>
</dbReference>
<comment type="caution">
    <text evidence="14">The sequence shown here is derived from an EMBL/GenBank/DDBJ whole genome shotgun (WGS) entry which is preliminary data.</text>
</comment>
<reference evidence="14" key="1">
    <citation type="submission" date="2022-10" db="EMBL/GenBank/DDBJ databases">
        <title>Comparative genomic analysis of Cohnella hashimotonis sp. nov., isolated from the International Space Station.</title>
        <authorList>
            <person name="Simpson A."/>
            <person name="Venkateswaran K."/>
        </authorList>
    </citation>
    <scope>NUCLEOTIDE SEQUENCE</scope>
    <source>
        <strain evidence="14">DSM 28161</strain>
    </source>
</reference>
<keyword evidence="6" id="KW-0808">Transferase</keyword>
<proteinExistence type="predicted"/>
<dbReference type="EC" id="2.7.13.3" evidence="3"/>
<dbReference type="InterPro" id="IPR003660">
    <property type="entry name" value="HAMP_dom"/>
</dbReference>
<dbReference type="GO" id="GO:0005524">
    <property type="term" value="F:ATP binding"/>
    <property type="evidence" value="ECO:0007669"/>
    <property type="project" value="UniProtKB-KW"/>
</dbReference>
<evidence type="ECO:0000256" key="2">
    <source>
        <dbReference type="ARBA" id="ARBA00004651"/>
    </source>
</evidence>
<sequence>MSSLRMQTKLFFNYSIVVLAVIVAAFGFFYSYMARSLEQNAIDNLQQIALKTSEQLDGFLSELDHLALQTVTNKVVQNAFIHADQADASDSGNYFDRHLEDRHQVMDMLASINGPNLTAMRFSLYNAKGDYINYGTSPVDESVVAARMASPQFAEDYAALLHYDGNRMIAPPHPDYWSDQGTEIVSIYREIRDVYESYGMLEIQQPYGKLERIVQLSTLPEVRVFVYDDKRHIVYGKGEPEQIDSMIDSMAVGHRKVNDEIAAAAESAYSGWTVMLLDTSGSLLPGILILRKTLVVIGIGLMAITLLIIYLITRQLTRPLKQLTSSVKKVGLHNLSIDLANDRKSNEIVQLNRAFDKMFDRLKHSMNQVVESRSQELNAQFRALQSQLNPHFLYNVLSVIGAAGLEAGGAEDHGHLLQAVRDAALHYDLPGARRHDPRRGRVRGALFGAYEGTVSGSSDVQLGCKARGAGDSDTQADASAARGKLLSACVRDDRAALADRGESVAGRVALAYAGQGQRKRLRPRDACPLAAQNRAVLWRRLCRLVGVEARRARAASHDRAA</sequence>
<evidence type="ECO:0000313" key="14">
    <source>
        <dbReference type="EMBL" id="MDG0811122.1"/>
    </source>
</evidence>
<dbReference type="InterPro" id="IPR010559">
    <property type="entry name" value="Sig_transdc_His_kin_internal"/>
</dbReference>
<evidence type="ECO:0000256" key="6">
    <source>
        <dbReference type="ARBA" id="ARBA00022679"/>
    </source>
</evidence>
<comment type="subcellular location">
    <subcellularLocation>
        <location evidence="2">Cell membrane</location>
        <topology evidence="2">Multi-pass membrane protein</topology>
    </subcellularLocation>
</comment>
<keyword evidence="5" id="KW-0597">Phosphoprotein</keyword>
<evidence type="ECO:0000256" key="12">
    <source>
        <dbReference type="SAM" id="Phobius"/>
    </source>
</evidence>
<gene>
    <name evidence="14" type="ORF">OMP40_18450</name>
</gene>
<evidence type="ECO:0000256" key="9">
    <source>
        <dbReference type="ARBA" id="ARBA00022840"/>
    </source>
</evidence>
<dbReference type="PANTHER" id="PTHR45528:SF1">
    <property type="entry name" value="SENSOR HISTIDINE KINASE CPXA"/>
    <property type="match status" value="1"/>
</dbReference>
<dbReference type="PROSITE" id="PS50885">
    <property type="entry name" value="HAMP"/>
    <property type="match status" value="1"/>
</dbReference>
<dbReference type="SMART" id="SM00304">
    <property type="entry name" value="HAMP"/>
    <property type="match status" value="1"/>
</dbReference>
<name>A0A9X4QV34_9BACL</name>
<keyword evidence="12" id="KW-1133">Transmembrane helix</keyword>
<keyword evidence="12" id="KW-0812">Transmembrane</keyword>
<keyword evidence="8" id="KW-0418">Kinase</keyword>
<keyword evidence="11 12" id="KW-0472">Membrane</keyword>
<evidence type="ECO:0000256" key="3">
    <source>
        <dbReference type="ARBA" id="ARBA00012438"/>
    </source>
</evidence>
<feature type="transmembrane region" description="Helical" evidence="12">
    <location>
        <begin position="294"/>
        <end position="313"/>
    </location>
</feature>
<dbReference type="GO" id="GO:0005886">
    <property type="term" value="C:plasma membrane"/>
    <property type="evidence" value="ECO:0007669"/>
    <property type="project" value="UniProtKB-SubCell"/>
</dbReference>
<evidence type="ECO:0000259" key="13">
    <source>
        <dbReference type="PROSITE" id="PS50885"/>
    </source>
</evidence>